<dbReference type="STRING" id="1334629.MFUL124B02_34320"/>
<evidence type="ECO:0000313" key="1">
    <source>
        <dbReference type="EMBL" id="GEN06278.1"/>
    </source>
</evidence>
<reference evidence="1 4" key="2">
    <citation type="submission" date="2019-07" db="EMBL/GenBank/DDBJ databases">
        <title>Whole genome shotgun sequence of Myxococcus fulvus NBRC 100333.</title>
        <authorList>
            <person name="Hosoyama A."/>
            <person name="Uohara A."/>
            <person name="Ohji S."/>
            <person name="Ichikawa N."/>
        </authorList>
    </citation>
    <scope>NUCLEOTIDE SEQUENCE [LARGE SCALE GENOMIC DNA]</scope>
    <source>
        <strain evidence="1 4">NBRC 100333</strain>
    </source>
</reference>
<reference evidence="2 3" key="1">
    <citation type="submission" date="2016-10" db="EMBL/GenBank/DDBJ databases">
        <authorList>
            <person name="Varghese N."/>
            <person name="Submissions S."/>
        </authorList>
    </citation>
    <scope>NUCLEOTIDE SEQUENCE [LARGE SCALE GENOMIC DNA]</scope>
    <source>
        <strain evidence="2 3">DSM 16525</strain>
    </source>
</reference>
<dbReference type="RefSeq" id="WP_074950854.1">
    <property type="nucleotide sequence ID" value="NZ_BJXR01000014.1"/>
</dbReference>
<sequence>MVRFQVKRPINIDAAQGTKLSKALDILERIVNSEGFRRRVLEHPGYTWNEGLTNEQILHRLIWGHAEPRLGALAVPRIVTFDYELVQRPWYKKLSSVRGWRVPGTNDIYTYVDVFDEMSAEELASHLGHEVVGHLAGEFDHPERGGPERDGSVPYVIDGFIEELAKKPSLGEAA</sequence>
<evidence type="ECO:0000313" key="2">
    <source>
        <dbReference type="EMBL" id="SET53475.1"/>
    </source>
</evidence>
<dbReference type="EMBL" id="BJXR01000014">
    <property type="protein sequence ID" value="GEN06278.1"/>
    <property type="molecule type" value="Genomic_DNA"/>
</dbReference>
<evidence type="ECO:0000313" key="3">
    <source>
        <dbReference type="Proteomes" id="UP000183760"/>
    </source>
</evidence>
<dbReference type="AlphaFoldDB" id="A0A511SYN8"/>
<proteinExistence type="predicted"/>
<dbReference type="Proteomes" id="UP000183760">
    <property type="component" value="Unassembled WGS sequence"/>
</dbReference>
<protein>
    <submittedName>
        <fullName evidence="1">Uncharacterized protein</fullName>
    </submittedName>
</protein>
<dbReference type="EMBL" id="FOIB01000002">
    <property type="protein sequence ID" value="SET53475.1"/>
    <property type="molecule type" value="Genomic_DNA"/>
</dbReference>
<name>A0A511SYN8_MYXFU</name>
<dbReference type="OrthoDB" id="1495407at2"/>
<gene>
    <name evidence="1" type="ORF">MFU01_13150</name>
    <name evidence="2" type="ORF">SAMN05443572_102611</name>
</gene>
<accession>A0A511SYN8</accession>
<keyword evidence="3" id="KW-1185">Reference proteome</keyword>
<comment type="caution">
    <text evidence="1">The sequence shown here is derived from an EMBL/GenBank/DDBJ whole genome shotgun (WGS) entry which is preliminary data.</text>
</comment>
<dbReference type="Proteomes" id="UP000321514">
    <property type="component" value="Unassembled WGS sequence"/>
</dbReference>
<organism evidence="1 4">
    <name type="scientific">Myxococcus fulvus</name>
    <dbReference type="NCBI Taxonomy" id="33"/>
    <lineage>
        <taxon>Bacteria</taxon>
        <taxon>Pseudomonadati</taxon>
        <taxon>Myxococcota</taxon>
        <taxon>Myxococcia</taxon>
        <taxon>Myxococcales</taxon>
        <taxon>Cystobacterineae</taxon>
        <taxon>Myxococcaceae</taxon>
        <taxon>Myxococcus</taxon>
    </lineage>
</organism>
<evidence type="ECO:0000313" key="4">
    <source>
        <dbReference type="Proteomes" id="UP000321514"/>
    </source>
</evidence>